<dbReference type="InParanoid" id="T0RQZ8"/>
<sequence>MMATFRSVVIGQPDMAAIVFGYQFGVYEDVRNVFVACNELLEFDVRRRCYDWDASFSSTIAPGAAWAGEGHHDIRTSKYALDDSPWDARLPLHVAIVHGSAHEVKRIVRCRPDLASEDAILLAFSQHRLEIVELLLDLRGAIPELRRCCKVTADGSAQRTSYSVGSLVQSMLTYGDTKSVVLLQRFGLRPDDVTYGDKLLAIESSTLEHATLALDLFPWFHYPQLLGHVANRGFLPLVQALHERGFSCSTYAMDAAATNGHLGVVQFLHNHRTEGCTVKALKGAILEGHLDVARFLIEHRTEGAPPNYLHSLGTFDWTVSAVDNAVADGNLPVVQFLLTHRHEGCARDVVVQKALERCHLHVAEYLLALGYPFPTSMPFVGGFFFGKPCILGVLQLLVKHGASWDDAWMLGLGLVLFAGAPELRRLDELLHSAVKTRDMEAARFFLSAGIGKPRDCLLEIAGRRMHVTTSPLLLPYCMDATNPLDNVLFLLDLVALPDRRRSTILQLITPELTYQGKKANQTTPLARA</sequence>
<keyword evidence="2" id="KW-1185">Reference proteome</keyword>
<evidence type="ECO:0000313" key="2">
    <source>
        <dbReference type="Proteomes" id="UP000030762"/>
    </source>
</evidence>
<evidence type="ECO:0000313" key="1">
    <source>
        <dbReference type="EMBL" id="EQC32462.1"/>
    </source>
</evidence>
<dbReference type="InterPro" id="IPR052050">
    <property type="entry name" value="SecEffector_AnkRepeat"/>
</dbReference>
<dbReference type="PANTHER" id="PTHR46586:SF3">
    <property type="entry name" value="ANKYRIN REPEAT-CONTAINING PROTEIN"/>
    <property type="match status" value="1"/>
</dbReference>
<dbReference type="STRING" id="1156394.T0RQZ8"/>
<dbReference type="AlphaFoldDB" id="T0RQZ8"/>
<name>T0RQZ8_SAPDV</name>
<accession>T0RQZ8</accession>
<dbReference type="Gene3D" id="1.25.40.20">
    <property type="entry name" value="Ankyrin repeat-containing domain"/>
    <property type="match status" value="2"/>
</dbReference>
<organism evidence="1 2">
    <name type="scientific">Saprolegnia diclina (strain VS20)</name>
    <dbReference type="NCBI Taxonomy" id="1156394"/>
    <lineage>
        <taxon>Eukaryota</taxon>
        <taxon>Sar</taxon>
        <taxon>Stramenopiles</taxon>
        <taxon>Oomycota</taxon>
        <taxon>Saprolegniomycetes</taxon>
        <taxon>Saprolegniales</taxon>
        <taxon>Saprolegniaceae</taxon>
        <taxon>Saprolegnia</taxon>
    </lineage>
</organism>
<dbReference type="PANTHER" id="PTHR46586">
    <property type="entry name" value="ANKYRIN REPEAT-CONTAINING PROTEIN"/>
    <property type="match status" value="1"/>
</dbReference>
<dbReference type="EMBL" id="JH767163">
    <property type="protein sequence ID" value="EQC32462.1"/>
    <property type="molecule type" value="Genomic_DNA"/>
</dbReference>
<reference evidence="1 2" key="1">
    <citation type="submission" date="2012-04" db="EMBL/GenBank/DDBJ databases">
        <title>The Genome Sequence of Saprolegnia declina VS20.</title>
        <authorList>
            <consortium name="The Broad Institute Genome Sequencing Platform"/>
            <person name="Russ C."/>
            <person name="Nusbaum C."/>
            <person name="Tyler B."/>
            <person name="van West P."/>
            <person name="Dieguez-Uribeondo J."/>
            <person name="de Bruijn I."/>
            <person name="Tripathy S."/>
            <person name="Jiang R."/>
            <person name="Young S.K."/>
            <person name="Zeng Q."/>
            <person name="Gargeya S."/>
            <person name="Fitzgerald M."/>
            <person name="Haas B."/>
            <person name="Abouelleil A."/>
            <person name="Alvarado L."/>
            <person name="Arachchi H.M."/>
            <person name="Berlin A."/>
            <person name="Chapman S.B."/>
            <person name="Goldberg J."/>
            <person name="Griggs A."/>
            <person name="Gujja S."/>
            <person name="Hansen M."/>
            <person name="Howarth C."/>
            <person name="Imamovic A."/>
            <person name="Larimer J."/>
            <person name="McCowen C."/>
            <person name="Montmayeur A."/>
            <person name="Murphy C."/>
            <person name="Neiman D."/>
            <person name="Pearson M."/>
            <person name="Priest M."/>
            <person name="Roberts A."/>
            <person name="Saif S."/>
            <person name="Shea T."/>
            <person name="Sisk P."/>
            <person name="Sykes S."/>
            <person name="Wortman J."/>
            <person name="Nusbaum C."/>
            <person name="Birren B."/>
        </authorList>
    </citation>
    <scope>NUCLEOTIDE SEQUENCE [LARGE SCALE GENOMIC DNA]</scope>
    <source>
        <strain evidence="1 2">VS20</strain>
    </source>
</reference>
<dbReference type="Proteomes" id="UP000030762">
    <property type="component" value="Unassembled WGS sequence"/>
</dbReference>
<dbReference type="RefSeq" id="XP_008613963.1">
    <property type="nucleotide sequence ID" value="XM_008615741.1"/>
</dbReference>
<dbReference type="InterPro" id="IPR036770">
    <property type="entry name" value="Ankyrin_rpt-contain_sf"/>
</dbReference>
<protein>
    <submittedName>
        <fullName evidence="1">Uncharacterized protein</fullName>
    </submittedName>
</protein>
<dbReference type="VEuPathDB" id="FungiDB:SDRG_09789"/>
<dbReference type="SUPFAM" id="SSF48403">
    <property type="entry name" value="Ankyrin repeat"/>
    <property type="match status" value="1"/>
</dbReference>
<dbReference type="OrthoDB" id="187035at2759"/>
<dbReference type="GeneID" id="19950516"/>
<gene>
    <name evidence="1" type="ORF">SDRG_09789</name>
</gene>
<proteinExistence type="predicted"/>